<feature type="region of interest" description="Disordered" evidence="2">
    <location>
        <begin position="1"/>
        <end position="37"/>
    </location>
</feature>
<organism evidence="3 4">
    <name type="scientific">Kingdonia uniflora</name>
    <dbReference type="NCBI Taxonomy" id="39325"/>
    <lineage>
        <taxon>Eukaryota</taxon>
        <taxon>Viridiplantae</taxon>
        <taxon>Streptophyta</taxon>
        <taxon>Embryophyta</taxon>
        <taxon>Tracheophyta</taxon>
        <taxon>Spermatophyta</taxon>
        <taxon>Magnoliopsida</taxon>
        <taxon>Ranunculales</taxon>
        <taxon>Circaeasteraceae</taxon>
        <taxon>Kingdonia</taxon>
    </lineage>
</organism>
<feature type="coiled-coil region" evidence="1">
    <location>
        <begin position="240"/>
        <end position="278"/>
    </location>
</feature>
<comment type="caution">
    <text evidence="3">The sequence shown here is derived from an EMBL/GenBank/DDBJ whole genome shotgun (WGS) entry which is preliminary data.</text>
</comment>
<feature type="region of interest" description="Disordered" evidence="2">
    <location>
        <begin position="105"/>
        <end position="148"/>
    </location>
</feature>
<evidence type="ECO:0000256" key="1">
    <source>
        <dbReference type="SAM" id="Coils"/>
    </source>
</evidence>
<dbReference type="Proteomes" id="UP000541444">
    <property type="component" value="Unassembled WGS sequence"/>
</dbReference>
<dbReference type="EMBL" id="JACGCM010002659">
    <property type="protein sequence ID" value="KAF6137299.1"/>
    <property type="molecule type" value="Genomic_DNA"/>
</dbReference>
<sequence length="601" mass="67593">MGSSSVNEVLTSGRTNKSDNEGEGGLEQFPGFPGQLVSHPTGSDAFRKFCKAKAVVGEKWGKYVEFTGVKSTVERKESLLDEVVEEETELKLVLGELGLSKKMRVDSRSKKIRKAQSTRSMAGVDEGKRQTSGEDARPNPSKILGNGSLAQSKLVKPSKVAQLFLKKWMLKTMPAPDATESGEVAKEKRKRVKSSGEKVVEVRPAALDDLREVEERARLAALYGQKDTSKMVARLVKGIWLSFEEEKSKLKKEKRELEKDLARAKTEAMKEIRQLKATHVEEVDAIKADTYVEVEDEEAEVVGVMDGLDGVSRQTVLDNQGDDIELPEGGCEKVKEKDSKIKKGLENLSGATTRVEKLQCQVNALAVKGKQADTARYRIHALERSEEQCRSDLQRCRNDLERMRQIFIEKDDELRCDDLNERVARLKAENDQTITRTKIAEARGRSGGSRTEGNVQKGNTNLRECQQKLDAALIRGKVLVGEIKAKDLLVMRKEELLKELPAREELNAEIVRLRARVVDLKAINLDELAQYFAKLKEDAIYHDKVDSEIIDWKDNCARLKVRVEWLKARFLTAIVPGVSRNDLLRVIVAYFIEEVKGFELE</sequence>
<feature type="compositionally biased region" description="Polar residues" evidence="2">
    <location>
        <begin position="1"/>
        <end position="15"/>
    </location>
</feature>
<evidence type="ECO:0000313" key="3">
    <source>
        <dbReference type="EMBL" id="KAF6137299.1"/>
    </source>
</evidence>
<accession>A0A7J7L3Z7</accession>
<protein>
    <submittedName>
        <fullName evidence="3">Uncharacterized protein</fullName>
    </submittedName>
</protein>
<gene>
    <name evidence="3" type="ORF">GIB67_036336</name>
</gene>
<proteinExistence type="predicted"/>
<reference evidence="3 4" key="1">
    <citation type="journal article" date="2020" name="IScience">
        <title>Genome Sequencing of the Endangered Kingdonia uniflora (Circaeasteraceae, Ranunculales) Reveals Potential Mechanisms of Evolutionary Specialization.</title>
        <authorList>
            <person name="Sun Y."/>
            <person name="Deng T."/>
            <person name="Zhang A."/>
            <person name="Moore M.J."/>
            <person name="Landis J.B."/>
            <person name="Lin N."/>
            <person name="Zhang H."/>
            <person name="Zhang X."/>
            <person name="Huang J."/>
            <person name="Zhang X."/>
            <person name="Sun H."/>
            <person name="Wang H."/>
        </authorList>
    </citation>
    <scope>NUCLEOTIDE SEQUENCE [LARGE SCALE GENOMIC DNA]</scope>
    <source>
        <strain evidence="3">TB1705</strain>
        <tissue evidence="3">Leaf</tissue>
    </source>
</reference>
<name>A0A7J7L3Z7_9MAGN</name>
<dbReference type="AlphaFoldDB" id="A0A7J7L3Z7"/>
<keyword evidence="4" id="KW-1185">Reference proteome</keyword>
<evidence type="ECO:0000256" key="2">
    <source>
        <dbReference type="SAM" id="MobiDB-lite"/>
    </source>
</evidence>
<keyword evidence="1" id="KW-0175">Coiled coil</keyword>
<evidence type="ECO:0000313" key="4">
    <source>
        <dbReference type="Proteomes" id="UP000541444"/>
    </source>
</evidence>
<feature type="coiled-coil region" evidence="1">
    <location>
        <begin position="409"/>
        <end position="436"/>
    </location>
</feature>
<feature type="compositionally biased region" description="Basic and acidic residues" evidence="2">
    <location>
        <begin position="125"/>
        <end position="137"/>
    </location>
</feature>